<gene>
    <name evidence="2" type="ORF">CHLFYP18_04068</name>
</gene>
<dbReference type="Pfam" id="PF07508">
    <property type="entry name" value="Recombinase"/>
    <property type="match status" value="1"/>
</dbReference>
<dbReference type="InterPro" id="IPR038109">
    <property type="entry name" value="DNA_bind_recomb_sf"/>
</dbReference>
<dbReference type="PROSITE" id="PS51737">
    <property type="entry name" value="RECOMBINASE_DNA_BIND"/>
    <property type="match status" value="1"/>
</dbReference>
<dbReference type="PANTHER" id="PTHR30461:SF23">
    <property type="entry name" value="DNA RECOMBINASE-RELATED"/>
    <property type="match status" value="1"/>
</dbReference>
<reference evidence="2" key="1">
    <citation type="submission" date="2019-11" db="EMBL/GenBank/DDBJ databases">
        <authorList>
            <person name="Feng L."/>
        </authorList>
    </citation>
    <scope>NUCLEOTIDE SEQUENCE</scope>
    <source>
        <strain evidence="2">ChathewayiLFYP18</strain>
    </source>
</reference>
<sequence>MKRMQKHIPLGYHMVQGRIEVDGNNAEIVKMIFQDYVNGASINQIAKKMVELGVPNANGVPIWNHGPVGNILKNEQYLGTEVYPALMGTELFYKAQDRRQQVSRELGRIASRIVLTSNQFWPAVWFAEYVDSPIGDI</sequence>
<dbReference type="Gene3D" id="3.90.1750.20">
    <property type="entry name" value="Putative Large Serine Recombinase, Chain B, Domain 2"/>
    <property type="match status" value="1"/>
</dbReference>
<evidence type="ECO:0000313" key="2">
    <source>
        <dbReference type="EMBL" id="VYU83294.1"/>
    </source>
</evidence>
<name>A0A6N3I1Y2_9FIRM</name>
<accession>A0A6N3I1Y2</accession>
<dbReference type="RefSeq" id="WP_320952282.1">
    <property type="nucleotide sequence ID" value="NZ_CACRUH010000090.1"/>
</dbReference>
<dbReference type="InterPro" id="IPR050639">
    <property type="entry name" value="SSR_resolvase"/>
</dbReference>
<organism evidence="2">
    <name type="scientific">Hungatella hathewayi</name>
    <dbReference type="NCBI Taxonomy" id="154046"/>
    <lineage>
        <taxon>Bacteria</taxon>
        <taxon>Bacillati</taxon>
        <taxon>Bacillota</taxon>
        <taxon>Clostridia</taxon>
        <taxon>Lachnospirales</taxon>
        <taxon>Lachnospiraceae</taxon>
        <taxon>Hungatella</taxon>
    </lineage>
</organism>
<dbReference type="AlphaFoldDB" id="A0A6N3I1Y2"/>
<dbReference type="GO" id="GO:0000150">
    <property type="term" value="F:DNA strand exchange activity"/>
    <property type="evidence" value="ECO:0007669"/>
    <property type="project" value="InterPro"/>
</dbReference>
<dbReference type="InterPro" id="IPR011109">
    <property type="entry name" value="DNA_bind_recombinase_dom"/>
</dbReference>
<protein>
    <submittedName>
        <fullName evidence="2">Recombinase</fullName>
    </submittedName>
</protein>
<feature type="domain" description="Recombinase" evidence="1">
    <location>
        <begin position="9"/>
        <end position="105"/>
    </location>
</feature>
<dbReference type="EMBL" id="CACRUH010000090">
    <property type="protein sequence ID" value="VYU83294.1"/>
    <property type="molecule type" value="Genomic_DNA"/>
</dbReference>
<dbReference type="GO" id="GO:0003677">
    <property type="term" value="F:DNA binding"/>
    <property type="evidence" value="ECO:0007669"/>
    <property type="project" value="InterPro"/>
</dbReference>
<dbReference type="PANTHER" id="PTHR30461">
    <property type="entry name" value="DNA-INVERTASE FROM LAMBDOID PROPHAGE"/>
    <property type="match status" value="1"/>
</dbReference>
<evidence type="ECO:0000259" key="1">
    <source>
        <dbReference type="PROSITE" id="PS51737"/>
    </source>
</evidence>
<proteinExistence type="predicted"/>